<keyword evidence="1" id="KW-0472">Membrane</keyword>
<dbReference type="EMBL" id="JBHRTE010000035">
    <property type="protein sequence ID" value="MFC3167882.1"/>
    <property type="molecule type" value="Genomic_DNA"/>
</dbReference>
<comment type="caution">
    <text evidence="2">The sequence shown here is derived from an EMBL/GenBank/DDBJ whole genome shotgun (WGS) entry which is preliminary data.</text>
</comment>
<name>A0ABV7IHM6_9RHOB</name>
<dbReference type="Proteomes" id="UP001595557">
    <property type="component" value="Unassembled WGS sequence"/>
</dbReference>
<evidence type="ECO:0000256" key="1">
    <source>
        <dbReference type="SAM" id="Phobius"/>
    </source>
</evidence>
<sequence>MIVIAAAVIGAILGWRRAGQLGGSQRDRAQYAAAFAVAFAVVGLFATVFVDRMM</sequence>
<accession>A0ABV7IHM6</accession>
<evidence type="ECO:0000313" key="3">
    <source>
        <dbReference type="Proteomes" id="UP001595557"/>
    </source>
</evidence>
<protein>
    <recommendedName>
        <fullName evidence="4">Apolipoprotein acyltransferase</fullName>
    </recommendedName>
</protein>
<proteinExistence type="predicted"/>
<keyword evidence="3" id="KW-1185">Reference proteome</keyword>
<dbReference type="RefSeq" id="WP_207468380.1">
    <property type="nucleotide sequence ID" value="NZ_JAFNAW010000020.1"/>
</dbReference>
<reference evidence="3" key="1">
    <citation type="journal article" date="2019" name="Int. J. Syst. Evol. Microbiol.">
        <title>The Global Catalogue of Microorganisms (GCM) 10K type strain sequencing project: providing services to taxonomists for standard genome sequencing and annotation.</title>
        <authorList>
            <consortium name="The Broad Institute Genomics Platform"/>
            <consortium name="The Broad Institute Genome Sequencing Center for Infectious Disease"/>
            <person name="Wu L."/>
            <person name="Ma J."/>
        </authorList>
    </citation>
    <scope>NUCLEOTIDE SEQUENCE [LARGE SCALE GENOMIC DNA]</scope>
    <source>
        <strain evidence="3">KCTC 52239</strain>
    </source>
</reference>
<keyword evidence="1" id="KW-0812">Transmembrane</keyword>
<evidence type="ECO:0008006" key="4">
    <source>
        <dbReference type="Google" id="ProtNLM"/>
    </source>
</evidence>
<organism evidence="2 3">
    <name type="scientific">Paracoccus fontiphilus</name>
    <dbReference type="NCBI Taxonomy" id="1815556"/>
    <lineage>
        <taxon>Bacteria</taxon>
        <taxon>Pseudomonadati</taxon>
        <taxon>Pseudomonadota</taxon>
        <taxon>Alphaproteobacteria</taxon>
        <taxon>Rhodobacterales</taxon>
        <taxon>Paracoccaceae</taxon>
        <taxon>Paracoccus</taxon>
    </lineage>
</organism>
<keyword evidence="1" id="KW-1133">Transmembrane helix</keyword>
<evidence type="ECO:0000313" key="2">
    <source>
        <dbReference type="EMBL" id="MFC3167882.1"/>
    </source>
</evidence>
<gene>
    <name evidence="2" type="ORF">ACFOD7_07465</name>
</gene>
<feature type="transmembrane region" description="Helical" evidence="1">
    <location>
        <begin position="28"/>
        <end position="50"/>
    </location>
</feature>